<evidence type="ECO:0000256" key="4">
    <source>
        <dbReference type="ARBA" id="ARBA00023136"/>
    </source>
</evidence>
<feature type="compositionally biased region" description="Low complexity" evidence="7">
    <location>
        <begin position="52"/>
        <end position="62"/>
    </location>
</feature>
<keyword evidence="2" id="KW-1133">Transmembrane helix</keyword>
<dbReference type="Gene3D" id="2.60.120.260">
    <property type="entry name" value="Galactose-binding domain-like"/>
    <property type="match status" value="1"/>
</dbReference>
<evidence type="ECO:0000256" key="1">
    <source>
        <dbReference type="ARBA" id="ARBA00022692"/>
    </source>
</evidence>
<dbReference type="FunFam" id="2.60.120.260:FF:000009">
    <property type="entry name" value="SUN domain-containing protein 1 isoform X1"/>
    <property type="match status" value="1"/>
</dbReference>
<dbReference type="InterPro" id="IPR045119">
    <property type="entry name" value="SUN1-5"/>
</dbReference>
<keyword evidence="10" id="KW-1185">Reference proteome</keyword>
<evidence type="ECO:0000256" key="5">
    <source>
        <dbReference type="ARBA" id="ARBA00037816"/>
    </source>
</evidence>
<reference evidence="9" key="1">
    <citation type="submission" date="2022-12" db="EMBL/GenBank/DDBJ databases">
        <authorList>
            <person name="Alioto T."/>
            <person name="Alioto T."/>
            <person name="Gomez Garrido J."/>
        </authorList>
    </citation>
    <scope>NUCLEOTIDE SEQUENCE</scope>
</reference>
<dbReference type="PROSITE" id="PS51469">
    <property type="entry name" value="SUN"/>
    <property type="match status" value="1"/>
</dbReference>
<dbReference type="Pfam" id="PF07738">
    <property type="entry name" value="Sad1_UNC"/>
    <property type="match status" value="1"/>
</dbReference>
<evidence type="ECO:0000256" key="3">
    <source>
        <dbReference type="ARBA" id="ARBA00023054"/>
    </source>
</evidence>
<dbReference type="GO" id="GO:0005637">
    <property type="term" value="C:nuclear inner membrane"/>
    <property type="evidence" value="ECO:0007669"/>
    <property type="project" value="UniProtKB-SubCell"/>
</dbReference>
<proteinExistence type="predicted"/>
<feature type="region of interest" description="Disordered" evidence="7">
    <location>
        <begin position="1"/>
        <end position="80"/>
    </location>
</feature>
<evidence type="ECO:0000256" key="2">
    <source>
        <dbReference type="ARBA" id="ARBA00022989"/>
    </source>
</evidence>
<keyword evidence="1" id="KW-0812">Transmembrane</keyword>
<organism evidence="9 10">
    <name type="scientific">Podarcis lilfordi</name>
    <name type="common">Lilford's wall lizard</name>
    <dbReference type="NCBI Taxonomy" id="74358"/>
    <lineage>
        <taxon>Eukaryota</taxon>
        <taxon>Metazoa</taxon>
        <taxon>Chordata</taxon>
        <taxon>Craniata</taxon>
        <taxon>Vertebrata</taxon>
        <taxon>Euteleostomi</taxon>
        <taxon>Lepidosauria</taxon>
        <taxon>Squamata</taxon>
        <taxon>Bifurcata</taxon>
        <taxon>Unidentata</taxon>
        <taxon>Episquamata</taxon>
        <taxon>Laterata</taxon>
        <taxon>Lacertibaenia</taxon>
        <taxon>Lacertidae</taxon>
        <taxon>Podarcis</taxon>
    </lineage>
</organism>
<dbReference type="PANTHER" id="PTHR12911:SF24">
    <property type="entry name" value="SUN DOMAIN-CONTAINING PROTEIN 3"/>
    <property type="match status" value="1"/>
</dbReference>
<feature type="compositionally biased region" description="Low complexity" evidence="7">
    <location>
        <begin position="21"/>
        <end position="38"/>
    </location>
</feature>
<dbReference type="GO" id="GO:0034993">
    <property type="term" value="C:meiotic nuclear membrane microtubule tethering complex"/>
    <property type="evidence" value="ECO:0007669"/>
    <property type="project" value="TreeGrafter"/>
</dbReference>
<evidence type="ECO:0000313" key="9">
    <source>
        <dbReference type="EMBL" id="CAI5796542.1"/>
    </source>
</evidence>
<evidence type="ECO:0000313" key="10">
    <source>
        <dbReference type="Proteomes" id="UP001178461"/>
    </source>
</evidence>
<dbReference type="EMBL" id="OX395142">
    <property type="protein sequence ID" value="CAI5796542.1"/>
    <property type="molecule type" value="Genomic_DNA"/>
</dbReference>
<keyword evidence="4" id="KW-0472">Membrane</keyword>
<dbReference type="InterPro" id="IPR012919">
    <property type="entry name" value="SUN_dom"/>
</dbReference>
<keyword evidence="3 6" id="KW-0175">Coiled coil</keyword>
<dbReference type="GO" id="GO:0043495">
    <property type="term" value="F:protein-membrane adaptor activity"/>
    <property type="evidence" value="ECO:0007669"/>
    <property type="project" value="TreeGrafter"/>
</dbReference>
<accession>A0AA35LIL9</accession>
<protein>
    <submittedName>
        <fullName evidence="9">SUN domain-containing protein</fullName>
    </submittedName>
</protein>
<evidence type="ECO:0000256" key="7">
    <source>
        <dbReference type="SAM" id="MobiDB-lite"/>
    </source>
</evidence>
<evidence type="ECO:0000259" key="8">
    <source>
        <dbReference type="PROSITE" id="PS51469"/>
    </source>
</evidence>
<dbReference type="PANTHER" id="PTHR12911">
    <property type="entry name" value="SAD1/UNC-84-LIKE PROTEIN-RELATED"/>
    <property type="match status" value="1"/>
</dbReference>
<feature type="coiled-coil region" evidence="6">
    <location>
        <begin position="199"/>
        <end position="226"/>
    </location>
</feature>
<comment type="subcellular location">
    <subcellularLocation>
        <location evidence="5">Nucleus inner membrane</location>
        <topology evidence="5">Single-pass type II membrane protein</topology>
    </subcellularLocation>
</comment>
<gene>
    <name evidence="9" type="ORF">PODLI_1B027585</name>
</gene>
<dbReference type="Proteomes" id="UP001178461">
    <property type="component" value="Chromosome 17"/>
</dbReference>
<name>A0AA35LIL9_9SAUR</name>
<sequence length="441" mass="49097">MNGKRSVRRSLEQPTQGFQDNPNISSGPTGSGGTQSNSWYLRNSTGKCPRNSTTSSGQTTSTADEGVETGGESSNRGQMRFTREVIGRENSCGTLSSDSSCVSQKSLLRAICTIPSSIIVTVICLPEFLCKACICLRDQCTMANFTKSLKFLSITVPTICAAIYCSCLCMRLSDGLSSKELTQLYETELKSLWKSQNLLEEQIHEIQGLKKETDRLRAEINSINEGILKSVKEILEESDIPGENKDQVLTTINLAFKKIYEDHVQMADWAQKTIGATIDKDRTSKSYVPESMQNCWFQWLFVSSTNPPDTVLQPDVYPGNCWAFRGSEGQVVIKLPEKIQPTAVTVQHISKAISPSGGVNSALKDFWVFGLEDETREETLLGKFMYDIEKAAIQTFQLKNEHLKQFLHIKFKVLSNWGNSEFTCIYRLRVHGKMVGSSPIG</sequence>
<feature type="domain" description="SUN" evidence="8">
    <location>
        <begin position="275"/>
        <end position="435"/>
    </location>
</feature>
<dbReference type="AlphaFoldDB" id="A0AA35LIL9"/>
<evidence type="ECO:0000256" key="6">
    <source>
        <dbReference type="SAM" id="Coils"/>
    </source>
</evidence>